<dbReference type="InterPro" id="IPR011322">
    <property type="entry name" value="N-reg_PII-like_a/b"/>
</dbReference>
<reference evidence="2 3" key="2">
    <citation type="journal article" date="2009" name="Proc. Natl. Acad. Sci. U.S.A.">
        <title>On the chimeric nature, thermophilic origin, and phylogenetic placement of the Thermotogales.</title>
        <authorList>
            <person name="Zhaxybayeva O."/>
            <person name="Swithers K.S."/>
            <person name="Lapierre P."/>
            <person name="Fournier G.P."/>
            <person name="Bickhart D.M."/>
            <person name="DeBoy R.T."/>
            <person name="Nelson K.E."/>
            <person name="Nesbo C.L."/>
            <person name="Doolittle W.F."/>
            <person name="Gogarten J.P."/>
            <person name="Noll K.M."/>
        </authorList>
    </citation>
    <scope>NUCLEOTIDE SEQUENCE [LARGE SCALE GENOMIC DNA]</scope>
    <source>
        <strain evidence="3">ATCC 35602 / DSM 5306 / Rt17-B1</strain>
    </source>
</reference>
<reference evidence="2 3" key="1">
    <citation type="submission" date="2007-07" db="EMBL/GenBank/DDBJ databases">
        <title>Complete sequence of Fervidobacterium nodosum Rt17-B1.</title>
        <authorList>
            <consortium name="US DOE Joint Genome Institute"/>
            <person name="Copeland A."/>
            <person name="Lucas S."/>
            <person name="Lapidus A."/>
            <person name="Barry K."/>
            <person name="Glavina del Rio T."/>
            <person name="Dalin E."/>
            <person name="Tice H."/>
            <person name="Pitluck S."/>
            <person name="Saunders E."/>
            <person name="Brettin T."/>
            <person name="Bruce D."/>
            <person name="Detter J.C."/>
            <person name="Han C."/>
            <person name="Schmutz J."/>
            <person name="Larimer F."/>
            <person name="Land M."/>
            <person name="Hauser L."/>
            <person name="Kyrpides N."/>
            <person name="Mikhailova N."/>
            <person name="Nelson K."/>
            <person name="Gogarten J.P."/>
            <person name="Noll K."/>
            <person name="Richardson P."/>
        </authorList>
    </citation>
    <scope>NUCLEOTIDE SEQUENCE [LARGE SCALE GENOMIC DNA]</scope>
    <source>
        <strain evidence="3">ATCC 35602 / DSM 5306 / Rt17-B1</strain>
    </source>
</reference>
<dbReference type="EMBL" id="CP000771">
    <property type="protein sequence ID" value="ABS60375.1"/>
    <property type="molecule type" value="Genomic_DNA"/>
</dbReference>
<dbReference type="Gene3D" id="3.30.70.120">
    <property type="match status" value="1"/>
</dbReference>
<sequence length="111" mass="13128">MEEFVGTYIRIFVKENVRCKELHNKPLNKIIAEFAIELGISDFIEYKAMEGYVFDKKLHTALREIVEPELPIIIEIFTDDDTAQKFIEKVKPYLKESALLVFRDIHGMFFR</sequence>
<dbReference type="SUPFAM" id="SSF54913">
    <property type="entry name" value="GlnB-like"/>
    <property type="match status" value="1"/>
</dbReference>
<dbReference type="OrthoDB" id="5295185at2"/>
<dbReference type="Proteomes" id="UP000002415">
    <property type="component" value="Chromosome"/>
</dbReference>
<dbReference type="Pfam" id="PF02641">
    <property type="entry name" value="DUF190"/>
    <property type="match status" value="1"/>
</dbReference>
<evidence type="ECO:0000313" key="3">
    <source>
        <dbReference type="Proteomes" id="UP000002415"/>
    </source>
</evidence>
<evidence type="ECO:0000256" key="1">
    <source>
        <dbReference type="ARBA" id="ARBA00010554"/>
    </source>
</evidence>
<protein>
    <submittedName>
        <fullName evidence="2">Uncharacterized protein</fullName>
    </submittedName>
</protein>
<comment type="similarity">
    <text evidence="1">Belongs to the UPF0166 family.</text>
</comment>
<accession>A7HKE2</accession>
<dbReference type="InterPro" id="IPR003793">
    <property type="entry name" value="UPF0166"/>
</dbReference>
<proteinExistence type="inferred from homology"/>
<keyword evidence="3" id="KW-1185">Reference proteome</keyword>
<dbReference type="InterPro" id="IPR015867">
    <property type="entry name" value="N-reg_PII/ATP_PRibTrfase_C"/>
</dbReference>
<dbReference type="KEGG" id="fno:Fnod_0511"/>
<dbReference type="HOGENOM" id="CLU_2154599_0_0_0"/>
<organism evidence="2 3">
    <name type="scientific">Fervidobacterium nodosum (strain ATCC 35602 / DSM 5306 / Rt17-B1)</name>
    <dbReference type="NCBI Taxonomy" id="381764"/>
    <lineage>
        <taxon>Bacteria</taxon>
        <taxon>Thermotogati</taxon>
        <taxon>Thermotogota</taxon>
        <taxon>Thermotogae</taxon>
        <taxon>Thermotogales</taxon>
        <taxon>Fervidobacteriaceae</taxon>
        <taxon>Fervidobacterium</taxon>
    </lineage>
</organism>
<dbReference type="AlphaFoldDB" id="A7HKE2"/>
<gene>
    <name evidence="2" type="ordered locus">Fnod_0511</name>
</gene>
<evidence type="ECO:0000313" key="2">
    <source>
        <dbReference type="EMBL" id="ABS60375.1"/>
    </source>
</evidence>
<name>A7HKE2_FERNB</name>
<dbReference type="RefSeq" id="WP_011993694.1">
    <property type="nucleotide sequence ID" value="NC_009718.1"/>
</dbReference>
<dbReference type="eggNOG" id="COG1993">
    <property type="taxonomic scope" value="Bacteria"/>
</dbReference>